<dbReference type="InterPro" id="IPR032675">
    <property type="entry name" value="LRR_dom_sf"/>
</dbReference>
<dbReference type="InterPro" id="IPR001810">
    <property type="entry name" value="F-box_dom"/>
</dbReference>
<dbReference type="AlphaFoldDB" id="A0A9J6BHS5"/>
<evidence type="ECO:0000313" key="2">
    <source>
        <dbReference type="EMBL" id="KAG5669216.1"/>
    </source>
</evidence>
<dbReference type="Gene3D" id="3.80.10.10">
    <property type="entry name" value="Ribonuclease Inhibitor"/>
    <property type="match status" value="1"/>
</dbReference>
<reference evidence="2" key="1">
    <citation type="submission" date="2021-03" db="EMBL/GenBank/DDBJ databases">
        <title>Chromosome level genome of the anhydrobiotic midge Polypedilum vanderplanki.</title>
        <authorList>
            <person name="Yoshida Y."/>
            <person name="Kikawada T."/>
            <person name="Gusev O."/>
        </authorList>
    </citation>
    <scope>NUCLEOTIDE SEQUENCE</scope>
    <source>
        <strain evidence="2">NIAS01</strain>
        <tissue evidence="2">Whole body or cell culture</tissue>
    </source>
</reference>
<evidence type="ECO:0000313" key="3">
    <source>
        <dbReference type="Proteomes" id="UP001107558"/>
    </source>
</evidence>
<dbReference type="OrthoDB" id="5273213at2759"/>
<accession>A0A9J6BHS5</accession>
<dbReference type="EMBL" id="JADBJN010000004">
    <property type="protein sequence ID" value="KAG5669216.1"/>
    <property type="molecule type" value="Genomic_DNA"/>
</dbReference>
<protein>
    <recommendedName>
        <fullName evidence="1">F-box domain-containing protein</fullName>
    </recommendedName>
</protein>
<proteinExistence type="predicted"/>
<dbReference type="Pfam" id="PF12937">
    <property type="entry name" value="F-box-like"/>
    <property type="match status" value="1"/>
</dbReference>
<evidence type="ECO:0000259" key="1">
    <source>
        <dbReference type="Pfam" id="PF12937"/>
    </source>
</evidence>
<comment type="caution">
    <text evidence="2">The sequence shown here is derived from an EMBL/GenBank/DDBJ whole genome shotgun (WGS) entry which is preliminary data.</text>
</comment>
<dbReference type="CDD" id="cd09917">
    <property type="entry name" value="F-box_SF"/>
    <property type="match status" value="1"/>
</dbReference>
<name>A0A9J6BHS5_POLVA</name>
<keyword evidence="3" id="KW-1185">Reference proteome</keyword>
<dbReference type="Proteomes" id="UP001107558">
    <property type="component" value="Chromosome 4"/>
</dbReference>
<gene>
    <name evidence="2" type="ORF">PVAND_017108</name>
</gene>
<dbReference type="SUPFAM" id="SSF52047">
    <property type="entry name" value="RNI-like"/>
    <property type="match status" value="1"/>
</dbReference>
<feature type="domain" description="F-box" evidence="1">
    <location>
        <begin position="9"/>
        <end position="41"/>
    </location>
</feature>
<sequence>MENSTKNLYDLPNEILVKIFSKVDNRRDLLKVCKRFYDLVNFIDFNNLKLEVKSEYLLNENFNFEKLLEHTNFITLYSNYFSLPNFDEKFLIFLEKYGHKIIDFTHYYPTTFNITKFLHFMPNLQILNLQGSTIPIEVLNGWKGNSFPLKKLYVESAFQSQWEYLEIFDIEELNLHGYSRMDEKFLDLIPNWLNLKRVRVTASHSGLDKLLIALRKKDLEVLQYIVYNIEDNELIEFFNMQKNLKSLKISQYKSSLLTNISEIFTNQLESLEIWSAEKKLDREDFMKISNIKSLQSLAIRDYKLKDELLLALATFSLPNLKSLLLQFDISISQEILDALAENFKQIETLEFDVDREFYHEILPKVFKSFNFVKNLIVTYRFNQFDDEIHKDEIDESFYFFDHKNLNLKSLKFKICCYDHKKLLQKIKKDFPNLELTIDEEMLKFSRKITDFPSFCVNLHAIENGNKLLEDSKILFDTRFVENNTATVLKNGKREITFNIDRFSSQRINFGLVLPNIWTMSLSIIIGANGLTGSPSKKQAKTAGARFSVFAATIPTTSPCLSSSSSAEISCRAFQPLYTQEKYDL</sequence>
<organism evidence="2 3">
    <name type="scientific">Polypedilum vanderplanki</name>
    <name type="common">Sleeping chironomid midge</name>
    <dbReference type="NCBI Taxonomy" id="319348"/>
    <lineage>
        <taxon>Eukaryota</taxon>
        <taxon>Metazoa</taxon>
        <taxon>Ecdysozoa</taxon>
        <taxon>Arthropoda</taxon>
        <taxon>Hexapoda</taxon>
        <taxon>Insecta</taxon>
        <taxon>Pterygota</taxon>
        <taxon>Neoptera</taxon>
        <taxon>Endopterygota</taxon>
        <taxon>Diptera</taxon>
        <taxon>Nematocera</taxon>
        <taxon>Chironomoidea</taxon>
        <taxon>Chironomidae</taxon>
        <taxon>Chironominae</taxon>
        <taxon>Polypedilum</taxon>
        <taxon>Polypedilum</taxon>
    </lineage>
</organism>